<name>A0A0J6A1S4_BURCE</name>
<dbReference type="InterPro" id="IPR013750">
    <property type="entry name" value="GHMP_kinase_C_dom"/>
</dbReference>
<dbReference type="GO" id="GO:0042352">
    <property type="term" value="P:GDP-L-fucose salvage"/>
    <property type="evidence" value="ECO:0007669"/>
    <property type="project" value="TreeGrafter"/>
</dbReference>
<dbReference type="Pfam" id="PF00288">
    <property type="entry name" value="GHMP_kinases_N"/>
    <property type="match status" value="1"/>
</dbReference>
<dbReference type="InterPro" id="IPR001174">
    <property type="entry name" value="HddA/FKP"/>
</dbReference>
<feature type="domain" description="GHMP kinase N-terminal" evidence="6">
    <location>
        <begin position="85"/>
        <end position="171"/>
    </location>
</feature>
<keyword evidence="3" id="KW-0418">Kinase</keyword>
<feature type="domain" description="GHMP kinase C-terminal" evidence="7">
    <location>
        <begin position="244"/>
        <end position="323"/>
    </location>
</feature>
<dbReference type="Pfam" id="PF08544">
    <property type="entry name" value="GHMP_kinases_C"/>
    <property type="match status" value="1"/>
</dbReference>
<dbReference type="PANTHER" id="PTHR32463:SF0">
    <property type="entry name" value="L-FUCOSE KINASE"/>
    <property type="match status" value="1"/>
</dbReference>
<sequence length="348" mass="37524">MTRFIARSRAPLRLGLGGGGTDVPPYSDRFGGLALNVTIEKFAYASIAPRDDAKVELVAADTDTRWIGPVSPVLEVQNGLGLHVGVYNRIVRDFHGGHPLAVTITTCSEAPPGSGLGSSSTIVVALVRAFCELLSLPLGEYDIAHLAHDIEREDLGLAGGKQDQYAATFGGLNFMEFYGDRVIVNPLRIKQEIKAEMEASLVLYYTGVSRESANIIKEQSSNVTEGVVDSLAALHEVKDEAVRMKEAVLRADFDAFAASMRDAWESKKRMAKNISNSMIDDLYKVAVRAGAKAGKVSGAGGGGFMMFFVDPVERSAVMRALDAYKGINGQVLNCTFTDIGAQSWRKNQ</sequence>
<keyword evidence="2" id="KW-0547">Nucleotide-binding</keyword>
<comment type="caution">
    <text evidence="8">The sequence shown here is derived from an EMBL/GenBank/DDBJ whole genome shotgun (WGS) entry which is preliminary data.</text>
</comment>
<dbReference type="SUPFAM" id="SSF55060">
    <property type="entry name" value="GHMP Kinase, C-terminal domain"/>
    <property type="match status" value="1"/>
</dbReference>
<reference evidence="8 9" key="1">
    <citation type="submission" date="2015-05" db="EMBL/GenBank/DDBJ databases">
        <title>Draft genome of Burkholderia cepacia LK29.</title>
        <authorList>
            <person name="Chan X.Y."/>
        </authorList>
    </citation>
    <scope>NUCLEOTIDE SEQUENCE [LARGE SCALE GENOMIC DNA]</scope>
    <source>
        <strain evidence="8 9">LK29</strain>
    </source>
</reference>
<dbReference type="SUPFAM" id="SSF54211">
    <property type="entry name" value="Ribosomal protein S5 domain 2-like"/>
    <property type="match status" value="1"/>
</dbReference>
<keyword evidence="4" id="KW-0067">ATP-binding</keyword>
<evidence type="ECO:0000259" key="7">
    <source>
        <dbReference type="Pfam" id="PF08544"/>
    </source>
</evidence>
<proteinExistence type="inferred from homology"/>
<dbReference type="GO" id="GO:0005524">
    <property type="term" value="F:ATP binding"/>
    <property type="evidence" value="ECO:0007669"/>
    <property type="project" value="UniProtKB-KW"/>
</dbReference>
<dbReference type="PATRIC" id="fig|292.27.peg.1805"/>
<evidence type="ECO:0000256" key="4">
    <source>
        <dbReference type="ARBA" id="ARBA00022840"/>
    </source>
</evidence>
<accession>A0A0J6A1S4</accession>
<evidence type="ECO:0000256" key="3">
    <source>
        <dbReference type="ARBA" id="ARBA00022777"/>
    </source>
</evidence>
<comment type="similarity">
    <text evidence="5">Belongs to the GHMP kinase family.</text>
</comment>
<dbReference type="PANTHER" id="PTHR32463">
    <property type="entry name" value="L-FUCOSE KINASE"/>
    <property type="match status" value="1"/>
</dbReference>
<evidence type="ECO:0000259" key="6">
    <source>
        <dbReference type="Pfam" id="PF00288"/>
    </source>
</evidence>
<organism evidence="8 9">
    <name type="scientific">Burkholderia cepacia</name>
    <name type="common">Pseudomonas cepacia</name>
    <dbReference type="NCBI Taxonomy" id="292"/>
    <lineage>
        <taxon>Bacteria</taxon>
        <taxon>Pseudomonadati</taxon>
        <taxon>Pseudomonadota</taxon>
        <taxon>Betaproteobacteria</taxon>
        <taxon>Burkholderiales</taxon>
        <taxon>Burkholderiaceae</taxon>
        <taxon>Burkholderia</taxon>
        <taxon>Burkholderia cepacia complex</taxon>
    </lineage>
</organism>
<dbReference type="InterPro" id="IPR014606">
    <property type="entry name" value="Heptose_7-P_kinase"/>
</dbReference>
<evidence type="ECO:0000256" key="1">
    <source>
        <dbReference type="ARBA" id="ARBA00022679"/>
    </source>
</evidence>
<evidence type="ECO:0000256" key="5">
    <source>
        <dbReference type="ARBA" id="ARBA00038121"/>
    </source>
</evidence>
<dbReference type="EMBL" id="LDWR01000017">
    <property type="protein sequence ID" value="KML59650.1"/>
    <property type="molecule type" value="Genomic_DNA"/>
</dbReference>
<dbReference type="InterPro" id="IPR006204">
    <property type="entry name" value="GHMP_kinase_N_dom"/>
</dbReference>
<dbReference type="PRINTS" id="PR00960">
    <property type="entry name" value="LMBPPROTEIN"/>
</dbReference>
<dbReference type="AlphaFoldDB" id="A0A0J6A1S4"/>
<dbReference type="GO" id="GO:0050201">
    <property type="term" value="F:fucokinase activity"/>
    <property type="evidence" value="ECO:0007669"/>
    <property type="project" value="TreeGrafter"/>
</dbReference>
<evidence type="ECO:0000313" key="8">
    <source>
        <dbReference type="EMBL" id="KML59650.1"/>
    </source>
</evidence>
<keyword evidence="1" id="KW-0808">Transferase</keyword>
<dbReference type="PIRSF" id="PIRSF036406">
    <property type="entry name" value="Hept_kin"/>
    <property type="match status" value="1"/>
</dbReference>
<dbReference type="InterPro" id="IPR052203">
    <property type="entry name" value="GHMP_Kinase-Related"/>
</dbReference>
<dbReference type="InterPro" id="IPR020568">
    <property type="entry name" value="Ribosomal_Su5_D2-typ_SF"/>
</dbReference>
<dbReference type="RefSeq" id="WP_048245442.1">
    <property type="nucleotide sequence ID" value="NZ_LDWR01000017.1"/>
</dbReference>
<evidence type="ECO:0000313" key="9">
    <source>
        <dbReference type="Proteomes" id="UP000036338"/>
    </source>
</evidence>
<evidence type="ECO:0000256" key="2">
    <source>
        <dbReference type="ARBA" id="ARBA00022741"/>
    </source>
</evidence>
<protein>
    <submittedName>
        <fullName evidence="8">Dehydrogenase</fullName>
    </submittedName>
</protein>
<dbReference type="Gene3D" id="3.30.230.120">
    <property type="match status" value="1"/>
</dbReference>
<dbReference type="InterPro" id="IPR036554">
    <property type="entry name" value="GHMP_kinase_C_sf"/>
</dbReference>
<gene>
    <name evidence="8" type="ORF">VL15_10645</name>
</gene>
<dbReference type="Proteomes" id="UP000036338">
    <property type="component" value="Unassembled WGS sequence"/>
</dbReference>